<comment type="similarity">
    <text evidence="1">Belongs to the TSR2 family.</text>
</comment>
<evidence type="ECO:0000313" key="3">
    <source>
        <dbReference type="EMBL" id="OII77648.1"/>
    </source>
</evidence>
<evidence type="ECO:0000313" key="4">
    <source>
        <dbReference type="Proteomes" id="UP000186804"/>
    </source>
</evidence>
<dbReference type="AlphaFoldDB" id="A0A1J4MTZ1"/>
<dbReference type="Proteomes" id="UP000186804">
    <property type="component" value="Unassembled WGS sequence"/>
</dbReference>
<proteinExistence type="inferred from homology"/>
<evidence type="ECO:0000256" key="1">
    <source>
        <dbReference type="ARBA" id="ARBA00006524"/>
    </source>
</evidence>
<evidence type="ECO:0008006" key="5">
    <source>
        <dbReference type="Google" id="ProtNLM"/>
    </source>
</evidence>
<protein>
    <recommendedName>
        <fullName evidence="5">Pre-rRNA-processing protein TSR2 homolog</fullName>
    </recommendedName>
</protein>
<name>A0A1J4MTZ1_9CRYT</name>
<dbReference type="RefSeq" id="XP_067069494.1">
    <property type="nucleotide sequence ID" value="XM_067211699.1"/>
</dbReference>
<dbReference type="GeneID" id="92365649"/>
<keyword evidence="2" id="KW-0698">rRNA processing</keyword>
<keyword evidence="4" id="KW-1185">Reference proteome</keyword>
<dbReference type="OrthoDB" id="263560at2759"/>
<dbReference type="Pfam" id="PF10273">
    <property type="entry name" value="WGG"/>
    <property type="match status" value="1"/>
</dbReference>
<dbReference type="VEuPathDB" id="CryptoDB:cand_014640"/>
<dbReference type="GO" id="GO:0006364">
    <property type="term" value="P:rRNA processing"/>
    <property type="evidence" value="ECO:0007669"/>
    <property type="project" value="UniProtKB-KW"/>
</dbReference>
<reference evidence="3 4" key="1">
    <citation type="submission" date="2016-10" db="EMBL/GenBank/DDBJ databases">
        <title>Reductive evolution of mitochondrial metabolism and differential evolution of invasion-related proteins in Cryptosporidium.</title>
        <authorList>
            <person name="Liu S."/>
            <person name="Roellig D.M."/>
            <person name="Guo Y."/>
            <person name="Li N."/>
            <person name="Frace M.A."/>
            <person name="Tang K."/>
            <person name="Zhang L."/>
            <person name="Feng Y."/>
            <person name="Xiao L."/>
        </authorList>
    </citation>
    <scope>NUCLEOTIDE SEQUENCE [LARGE SCALE GENOMIC DNA]</scope>
    <source>
        <strain evidence="3">30847</strain>
    </source>
</reference>
<comment type="caution">
    <text evidence="3">The sequence shown here is derived from an EMBL/GenBank/DDBJ whole genome shotgun (WGS) entry which is preliminary data.</text>
</comment>
<sequence length="149" mass="17130">MNIERFEFFSQATQKVFSTWTALRLSVENGWAGRFGFKKQGELVNEVLLMFQSGRNVDPTQLANYLVDTLEQHFSTVIDDESNIEVANLLCELYRRCSTGDYTLYEEIMNIQGASIESCKMQSYILVEDGSKLSDIDTDEQAESEEFDY</sequence>
<accession>A0A1J4MTZ1</accession>
<gene>
    <name evidence="3" type="ORF">cand_014640</name>
</gene>
<dbReference type="EMBL" id="LRBS01000031">
    <property type="protein sequence ID" value="OII77648.1"/>
    <property type="molecule type" value="Genomic_DNA"/>
</dbReference>
<organism evidence="3 4">
    <name type="scientific">Cryptosporidium andersoni</name>
    <dbReference type="NCBI Taxonomy" id="117008"/>
    <lineage>
        <taxon>Eukaryota</taxon>
        <taxon>Sar</taxon>
        <taxon>Alveolata</taxon>
        <taxon>Apicomplexa</taxon>
        <taxon>Conoidasida</taxon>
        <taxon>Coccidia</taxon>
        <taxon>Eucoccidiorida</taxon>
        <taxon>Eimeriorina</taxon>
        <taxon>Cryptosporidiidae</taxon>
        <taxon>Cryptosporidium</taxon>
    </lineage>
</organism>
<evidence type="ECO:0000256" key="2">
    <source>
        <dbReference type="ARBA" id="ARBA00022552"/>
    </source>
</evidence>
<dbReference type="InterPro" id="IPR019398">
    <property type="entry name" value="Pre-rRNA_process_TSR2"/>
</dbReference>
<dbReference type="PANTHER" id="PTHR21250">
    <property type="entry name" value="PRE-RRNA-PROCESSING PROTEIN TSR2 HOMOLOG"/>
    <property type="match status" value="1"/>
</dbReference>